<evidence type="ECO:0000313" key="5">
    <source>
        <dbReference type="EMBL" id="KAJ8501133.1"/>
    </source>
</evidence>
<dbReference type="GO" id="GO:0004864">
    <property type="term" value="F:protein phosphatase inhibitor activity"/>
    <property type="evidence" value="ECO:0007669"/>
    <property type="project" value="InterPro"/>
</dbReference>
<evidence type="ECO:0000313" key="6">
    <source>
        <dbReference type="Proteomes" id="UP001222027"/>
    </source>
</evidence>
<dbReference type="PANTHER" id="PTHR13068:SF9">
    <property type="entry name" value="TRANSCRIPTION TERMINATION FACTOR MTERF5, CHLOROPLASTIC"/>
    <property type="match status" value="1"/>
</dbReference>
<protein>
    <submittedName>
        <fullName evidence="5">Uncharacterized protein</fullName>
    </submittedName>
</protein>
<feature type="compositionally biased region" description="Low complexity" evidence="4">
    <location>
        <begin position="173"/>
        <end position="185"/>
    </location>
</feature>
<proteinExistence type="inferred from homology"/>
<organism evidence="5 6">
    <name type="scientific">Ensete ventricosum</name>
    <name type="common">Abyssinian banana</name>
    <name type="synonym">Musa ensete</name>
    <dbReference type="NCBI Taxonomy" id="4639"/>
    <lineage>
        <taxon>Eukaryota</taxon>
        <taxon>Viridiplantae</taxon>
        <taxon>Streptophyta</taxon>
        <taxon>Embryophyta</taxon>
        <taxon>Tracheophyta</taxon>
        <taxon>Spermatophyta</taxon>
        <taxon>Magnoliopsida</taxon>
        <taxon>Liliopsida</taxon>
        <taxon>Zingiberales</taxon>
        <taxon>Musaceae</taxon>
        <taxon>Ensete</taxon>
    </lineage>
</organism>
<keyword evidence="6" id="KW-1185">Reference proteome</keyword>
<keyword evidence="3" id="KW-0809">Transit peptide</keyword>
<dbReference type="Proteomes" id="UP001222027">
    <property type="component" value="Unassembled WGS sequence"/>
</dbReference>
<feature type="region of interest" description="Disordered" evidence="4">
    <location>
        <begin position="612"/>
        <end position="640"/>
    </location>
</feature>
<accession>A0AAV8RP26</accession>
<keyword evidence="2" id="KW-0806">Transcription termination</keyword>
<dbReference type="PANTHER" id="PTHR13068">
    <property type="entry name" value="CGI-12 PROTEIN-RELATED"/>
    <property type="match status" value="1"/>
</dbReference>
<evidence type="ECO:0000256" key="1">
    <source>
        <dbReference type="ARBA" id="ARBA00007692"/>
    </source>
</evidence>
<dbReference type="InterPro" id="IPR038538">
    <property type="entry name" value="MTERF_sf"/>
</dbReference>
<dbReference type="GO" id="GO:0003676">
    <property type="term" value="F:nucleic acid binding"/>
    <property type="evidence" value="ECO:0007669"/>
    <property type="project" value="InterPro"/>
</dbReference>
<dbReference type="InterPro" id="IPR007062">
    <property type="entry name" value="PPI-2"/>
</dbReference>
<dbReference type="AlphaFoldDB" id="A0AAV8RP26"/>
<comment type="similarity">
    <text evidence="1">Belongs to the mTERF family.</text>
</comment>
<dbReference type="InterPro" id="IPR003690">
    <property type="entry name" value="MTERF"/>
</dbReference>
<evidence type="ECO:0000256" key="4">
    <source>
        <dbReference type="SAM" id="MobiDB-lite"/>
    </source>
</evidence>
<feature type="region of interest" description="Disordered" evidence="4">
    <location>
        <begin position="168"/>
        <end position="190"/>
    </location>
</feature>
<keyword evidence="2" id="KW-0804">Transcription</keyword>
<feature type="region of interest" description="Disordered" evidence="4">
    <location>
        <begin position="547"/>
        <end position="577"/>
    </location>
</feature>
<keyword evidence="2" id="KW-0805">Transcription regulation</keyword>
<dbReference type="Pfam" id="PF04979">
    <property type="entry name" value="IPP-2"/>
    <property type="match status" value="1"/>
</dbReference>
<dbReference type="Gene3D" id="1.25.70.10">
    <property type="entry name" value="Transcription termination factor 3, mitochondrial"/>
    <property type="match status" value="2"/>
</dbReference>
<dbReference type="Pfam" id="PF02536">
    <property type="entry name" value="mTERF"/>
    <property type="match status" value="1"/>
</dbReference>
<evidence type="ECO:0000256" key="2">
    <source>
        <dbReference type="ARBA" id="ARBA00022472"/>
    </source>
</evidence>
<name>A0AAV8RP26_ENSVE</name>
<dbReference type="SMART" id="SM00733">
    <property type="entry name" value="Mterf"/>
    <property type="match status" value="7"/>
</dbReference>
<dbReference type="GO" id="GO:0009966">
    <property type="term" value="P:regulation of signal transduction"/>
    <property type="evidence" value="ECO:0007669"/>
    <property type="project" value="InterPro"/>
</dbReference>
<evidence type="ECO:0000256" key="3">
    <source>
        <dbReference type="ARBA" id="ARBA00022946"/>
    </source>
</evidence>
<sequence length="640" mass="72727">MAAIRPPQPREAPHAIRRIRITAHRRPANGSVVSYRPTSASRVHLKVTQRFFLCKAKTYESEVVPHDFAAIPSSLLTAEREEAKAVLTLFLKKQGLSNTVAARVINKSECFVDHLILKLHLMHKSRYLVGRELTTLEIRGAFIPLLESLLEEHGDALVDFVENFPDPPGTERAASASPVNTTSSSSKKERAIARVSQLSPDGLLPEHVLYLVDLGMKLEQIKDIASKFPAFAYYSLDRKIKPLVEFLLELGVRRSDIPTILIKRPQLCGISFSENLKPMMAYLENLGVDKSKWAKVIYRFPALLTYSRQKVKTTIDYLSELGVSEKNIGKILTRCPHIISYSVEDKLRPTADYFQSIGIDVASLMHKCPQTFGLSIEANLKPVTEFFLERGYSTAEVSTMVNRYGALYTFSLVDNLIPKWNYFLTMDYPKSELVKFPHYFGYSLEERIKPRYSRVRECGVKLVLNQDYWRIFLVVQADLRFRSMGGRVTWNEANLYEIEANKPVRQKITEPKTPFHPRVDDDGSLSPRHAFDECLDDEEDIQTDLDNVAPPSIRCSENRGWPSSGDEATAMDEDEDSEMDKARLSFKEHRKAHYDEFRKVKELMRTGSLVDDEVEEDGGSQANATEKHNSPSAMVDIGKN</sequence>
<reference evidence="5 6" key="1">
    <citation type="submission" date="2022-12" db="EMBL/GenBank/DDBJ databases">
        <title>Chromosome-scale assembly of the Ensete ventricosum genome.</title>
        <authorList>
            <person name="Dussert Y."/>
            <person name="Stocks J."/>
            <person name="Wendawek A."/>
            <person name="Woldeyes F."/>
            <person name="Nichols R.A."/>
            <person name="Borrell J.S."/>
        </authorList>
    </citation>
    <scope>NUCLEOTIDE SEQUENCE [LARGE SCALE GENOMIC DNA]</scope>
    <source>
        <strain evidence="6">cv. Maze</strain>
        <tissue evidence="5">Seeds</tissue>
    </source>
</reference>
<dbReference type="EMBL" id="JAQQAF010000003">
    <property type="protein sequence ID" value="KAJ8501133.1"/>
    <property type="molecule type" value="Genomic_DNA"/>
</dbReference>
<comment type="caution">
    <text evidence="5">The sequence shown here is derived from an EMBL/GenBank/DDBJ whole genome shotgun (WGS) entry which is preliminary data.</text>
</comment>
<gene>
    <name evidence="5" type="ORF">OPV22_011685</name>
</gene>
<dbReference type="GO" id="GO:0006353">
    <property type="term" value="P:DNA-templated transcription termination"/>
    <property type="evidence" value="ECO:0007669"/>
    <property type="project" value="UniProtKB-KW"/>
</dbReference>